<organism evidence="1 3">
    <name type="scientific">Adineta steineri</name>
    <dbReference type="NCBI Taxonomy" id="433720"/>
    <lineage>
        <taxon>Eukaryota</taxon>
        <taxon>Metazoa</taxon>
        <taxon>Spiralia</taxon>
        <taxon>Gnathifera</taxon>
        <taxon>Rotifera</taxon>
        <taxon>Eurotatoria</taxon>
        <taxon>Bdelloidea</taxon>
        <taxon>Adinetida</taxon>
        <taxon>Adinetidae</taxon>
        <taxon>Adineta</taxon>
    </lineage>
</organism>
<evidence type="ECO:0000313" key="2">
    <source>
        <dbReference type="EMBL" id="CAF4043875.1"/>
    </source>
</evidence>
<proteinExistence type="predicted"/>
<dbReference type="EMBL" id="CAJOBB010003498">
    <property type="protein sequence ID" value="CAF4043875.1"/>
    <property type="molecule type" value="Genomic_DNA"/>
</dbReference>
<dbReference type="Proteomes" id="UP000663868">
    <property type="component" value="Unassembled WGS sequence"/>
</dbReference>
<dbReference type="Proteomes" id="UP000663860">
    <property type="component" value="Unassembled WGS sequence"/>
</dbReference>
<name>A0A814QQB8_9BILA</name>
<comment type="caution">
    <text evidence="1">The sequence shown here is derived from an EMBL/GenBank/DDBJ whole genome shotgun (WGS) entry which is preliminary data.</text>
</comment>
<protein>
    <submittedName>
        <fullName evidence="1">Uncharacterized protein</fullName>
    </submittedName>
</protein>
<dbReference type="AlphaFoldDB" id="A0A814QQB8"/>
<evidence type="ECO:0000313" key="1">
    <source>
        <dbReference type="EMBL" id="CAF1123682.1"/>
    </source>
</evidence>
<sequence>MTSEAGVHFFNGLTGTKERFSPLKSNCINWYCCGDFHTNIDLKVIRKKEKNEEIDDKQVPTRSPSSVKFTMLSMDKYPPKKSIKDNCNLLP</sequence>
<accession>A0A814QQB8</accession>
<gene>
    <name evidence="1" type="ORF">IZO911_LOCUS24289</name>
    <name evidence="2" type="ORF">KXQ929_LOCUS31092</name>
</gene>
<dbReference type="EMBL" id="CAJNOE010000291">
    <property type="protein sequence ID" value="CAF1123682.1"/>
    <property type="molecule type" value="Genomic_DNA"/>
</dbReference>
<reference evidence="1" key="1">
    <citation type="submission" date="2021-02" db="EMBL/GenBank/DDBJ databases">
        <authorList>
            <person name="Nowell W R."/>
        </authorList>
    </citation>
    <scope>NUCLEOTIDE SEQUENCE</scope>
</reference>
<evidence type="ECO:0000313" key="3">
    <source>
        <dbReference type="Proteomes" id="UP000663860"/>
    </source>
</evidence>